<dbReference type="InterPro" id="IPR043128">
    <property type="entry name" value="Rev_trsase/Diguanyl_cyclase"/>
</dbReference>
<dbReference type="PANTHER" id="PTHR48475">
    <property type="entry name" value="RIBONUCLEASE H"/>
    <property type="match status" value="1"/>
</dbReference>
<name>A0A438GZ51_VITVI</name>
<comment type="caution">
    <text evidence="3">The sequence shown here is derived from an EMBL/GenBank/DDBJ whole genome shotgun (WGS) entry which is preliminary data.</text>
</comment>
<gene>
    <name evidence="3" type="ORF">CK203_053450</name>
</gene>
<dbReference type="Proteomes" id="UP000288805">
    <property type="component" value="Unassembled WGS sequence"/>
</dbReference>
<feature type="chain" id="PRO_5019232537" description="Transposon Ty3-I Gag-Pol polyprotein" evidence="2">
    <location>
        <begin position="30"/>
        <end position="1391"/>
    </location>
</feature>
<dbReference type="InterPro" id="IPR036397">
    <property type="entry name" value="RNaseH_sf"/>
</dbReference>
<organism evidence="3 4">
    <name type="scientific">Vitis vinifera</name>
    <name type="common">Grape</name>
    <dbReference type="NCBI Taxonomy" id="29760"/>
    <lineage>
        <taxon>Eukaryota</taxon>
        <taxon>Viridiplantae</taxon>
        <taxon>Streptophyta</taxon>
        <taxon>Embryophyta</taxon>
        <taxon>Tracheophyta</taxon>
        <taxon>Spermatophyta</taxon>
        <taxon>Magnoliopsida</taxon>
        <taxon>eudicotyledons</taxon>
        <taxon>Gunneridae</taxon>
        <taxon>Pentapetalae</taxon>
        <taxon>rosids</taxon>
        <taxon>Vitales</taxon>
        <taxon>Vitaceae</taxon>
        <taxon>Viteae</taxon>
        <taxon>Vitis</taxon>
    </lineage>
</organism>
<dbReference type="CDD" id="cd01647">
    <property type="entry name" value="RT_LTR"/>
    <property type="match status" value="1"/>
</dbReference>
<dbReference type="InterPro" id="IPR043502">
    <property type="entry name" value="DNA/RNA_pol_sf"/>
</dbReference>
<evidence type="ECO:0000313" key="3">
    <source>
        <dbReference type="EMBL" id="RVW77463.1"/>
    </source>
</evidence>
<reference evidence="3 4" key="1">
    <citation type="journal article" date="2018" name="PLoS Genet.">
        <title>Population sequencing reveals clonal diversity and ancestral inbreeding in the grapevine cultivar Chardonnay.</title>
        <authorList>
            <person name="Roach M.J."/>
            <person name="Johnson D.L."/>
            <person name="Bohlmann J."/>
            <person name="van Vuuren H.J."/>
            <person name="Jones S.J."/>
            <person name="Pretorius I.S."/>
            <person name="Schmidt S.A."/>
            <person name="Borneman A.R."/>
        </authorList>
    </citation>
    <scope>NUCLEOTIDE SEQUENCE [LARGE SCALE GENOMIC DNA]</scope>
    <source>
        <strain evidence="4">cv. Chardonnay</strain>
        <tissue evidence="3">Leaf</tissue>
    </source>
</reference>
<feature type="region of interest" description="Disordered" evidence="1">
    <location>
        <begin position="255"/>
        <end position="274"/>
    </location>
</feature>
<dbReference type="SUPFAM" id="SSF53098">
    <property type="entry name" value="Ribonuclease H-like"/>
    <property type="match status" value="1"/>
</dbReference>
<dbReference type="InterPro" id="IPR012337">
    <property type="entry name" value="RNaseH-like_sf"/>
</dbReference>
<protein>
    <recommendedName>
        <fullName evidence="5">Transposon Ty3-I Gag-Pol polyprotein</fullName>
    </recommendedName>
</protein>
<sequence length="1391" mass="156515">MWSGSRSQILDLWLWHCMMSRMASREVYGQILPLVMSRGRNLLEDRGRQTLVLSVHLVRGLLGVIGQSHSFSRLIRLTRLSSIERPPVSYTATGQSCYVAQFTPRPAPSYPRPRAQQTSTSFALRTQRQFSQIGMPLSQALRKLTEAGLLTALTPRPPPQPLPSQFRMDLHCTYHQGPGHETDRSSDACSIPINSRGAASVQVATVEPLILPHYSVRTPFILIPDVEEVQAPHVDDSQTLDIQYVLRGGRVIRQQPPAAARPLEGTSSQEEVRREDDEILRQLQSTQARISIWSLLASSSTHRDALTRALSQIRVDTTTTPEGLIHMMTAGKATCIVFSDDDLPSEGSDHTRPLFISMGCSVVVEFHLSSWTMTVRAYDSTGERLWVPWRLSSGLGLAMFVTIFQVITVQSTGDMFISAEPVLQISHSDDDLLLTGFTFDEVQTLEMEDFFRDFVAMSFDQHGSTVVLDMMRGMSYLPGMGLGRRQHGPSEFMTIPDHDVPFGLGFIPTEVDYRHMARLRRERARARLTHTSFYYPVRPYTMSLADYFVRASEPHAPSDGIIGGLSATQEAELQRLVQQLQLNRASLMTLCFPDEIDEHGTFVEIGDIADGAVPRDEYIDEMLALSLSQIEETVQPGLASSFDLFRVSTIEFAEEILTASALESAEDVIAFDDLFDSHVGIIEGASDFVDPLLSFDYLPVSRDIALSVPSSPASQIFDIDDEIAQHDSDDDSSSASDSDPIDQRVSPTVGDTEIVDFGTTDQPMELRIGSDLSTDERDSLIQLLRSYLDVFAWSYEDMPGLDSSIVQHRLPLLPHARLVKQKLRRLHPRWSLQDGKVKVCVDFRDLNKASPKDDFPLPHIDMLVDSIAGYSMLSFMDGFFGYIQILMAPKDMEKTSFIIEWALERFFERIQQFRLRLNPKKCTFGVTSGKLLGYMVSGRGIEVDPDKIRAILDMPAPRIEREVRGFLGRLQYISRFIARPSFTPIHIRLNVALECMLAQLDDSGKDRAIYYLRPFDDDFPDEDVAAVTSLSGWRMYFDGAANHSGCGVGVLLISPHDDHIPRSVRLAFLDRHPATNNIVEYEAYQGEWKTRDMKLRPYHAYLELLVARFDDLRYTHLPRAQNQFADALATLASMIDIPIDATSPDDGLPWYHDIYHFLRLGIYPEVATAKDKRALRQLAARFAICGETLYRRSADRMLLLCLDRASADRAMREVHEGVCGPHMGGHMLAQMSECQIHGNLIHVPPSELHALTSPWPFSVWGIDIIGKISPKSSSGHEFILVAIDYFTKWVEAASYARLTSSGVANFISTAIWHPTSQVVCVQAADEWVVEAANKNIKRILWRMVETSRDWSEKLLFALWHIGLLLHLYRSHTILIGIWHGAVLPIEIEMGL</sequence>
<evidence type="ECO:0008006" key="5">
    <source>
        <dbReference type="Google" id="ProtNLM"/>
    </source>
</evidence>
<dbReference type="SUPFAM" id="SSF56672">
    <property type="entry name" value="DNA/RNA polymerases"/>
    <property type="match status" value="1"/>
</dbReference>
<dbReference type="Gene3D" id="3.30.420.10">
    <property type="entry name" value="Ribonuclease H-like superfamily/Ribonuclease H"/>
    <property type="match status" value="2"/>
</dbReference>
<evidence type="ECO:0000313" key="4">
    <source>
        <dbReference type="Proteomes" id="UP000288805"/>
    </source>
</evidence>
<dbReference type="PANTHER" id="PTHR48475:SF1">
    <property type="entry name" value="RNASE H TYPE-1 DOMAIN-CONTAINING PROTEIN"/>
    <property type="match status" value="1"/>
</dbReference>
<evidence type="ECO:0000256" key="1">
    <source>
        <dbReference type="SAM" id="MobiDB-lite"/>
    </source>
</evidence>
<dbReference type="CDD" id="cd09279">
    <property type="entry name" value="RNase_HI_like"/>
    <property type="match status" value="1"/>
</dbReference>
<proteinExistence type="predicted"/>
<feature type="region of interest" description="Disordered" evidence="1">
    <location>
        <begin position="725"/>
        <end position="746"/>
    </location>
</feature>
<dbReference type="GO" id="GO:0003676">
    <property type="term" value="F:nucleic acid binding"/>
    <property type="evidence" value="ECO:0007669"/>
    <property type="project" value="InterPro"/>
</dbReference>
<keyword evidence="2" id="KW-0732">Signal</keyword>
<feature type="signal peptide" evidence="2">
    <location>
        <begin position="1"/>
        <end position="29"/>
    </location>
</feature>
<evidence type="ECO:0000256" key="2">
    <source>
        <dbReference type="SAM" id="SignalP"/>
    </source>
</evidence>
<dbReference type="Gene3D" id="3.10.10.10">
    <property type="entry name" value="HIV Type 1 Reverse Transcriptase, subunit A, domain 1"/>
    <property type="match status" value="1"/>
</dbReference>
<dbReference type="Gene3D" id="3.30.70.270">
    <property type="match status" value="3"/>
</dbReference>
<accession>A0A438GZ51</accession>
<dbReference type="EMBL" id="QGNW01000312">
    <property type="protein sequence ID" value="RVW77463.1"/>
    <property type="molecule type" value="Genomic_DNA"/>
</dbReference>